<dbReference type="InterPro" id="IPR036634">
    <property type="entry name" value="PRD_sf"/>
</dbReference>
<feature type="compositionally biased region" description="Polar residues" evidence="2">
    <location>
        <begin position="296"/>
        <end position="309"/>
    </location>
</feature>
<accession>A0A7J5B0G7</accession>
<reference evidence="4 5" key="1">
    <citation type="submission" date="2019-09" db="EMBL/GenBank/DDBJ databases">
        <title>Phylogeny of genus Pseudoclavibacter and closely related genus.</title>
        <authorList>
            <person name="Li Y."/>
        </authorList>
    </citation>
    <scope>NUCLEOTIDE SEQUENCE [LARGE SCALE GENOMIC DNA]</scope>
    <source>
        <strain evidence="4 5">THG-MD12</strain>
    </source>
</reference>
<feature type="region of interest" description="Disordered" evidence="2">
    <location>
        <begin position="284"/>
        <end position="309"/>
    </location>
</feature>
<dbReference type="PROSITE" id="PS51372">
    <property type="entry name" value="PRD_2"/>
    <property type="match status" value="2"/>
</dbReference>
<dbReference type="InterPro" id="IPR004341">
    <property type="entry name" value="CAT_RNA-bd_dom"/>
</dbReference>
<dbReference type="SMART" id="SM01061">
    <property type="entry name" value="CAT_RBD"/>
    <property type="match status" value="1"/>
</dbReference>
<dbReference type="RefSeq" id="WP_151424358.1">
    <property type="nucleotide sequence ID" value="NZ_CANKVH010000020.1"/>
</dbReference>
<gene>
    <name evidence="4" type="ORF">F8O03_13805</name>
</gene>
<name>A0A7J5B0G7_9MICO</name>
<evidence type="ECO:0000313" key="4">
    <source>
        <dbReference type="EMBL" id="KAB1637336.1"/>
    </source>
</evidence>
<dbReference type="InterPro" id="IPR036650">
    <property type="entry name" value="CAT_RNA-bd_dom_sf"/>
</dbReference>
<protein>
    <submittedName>
        <fullName evidence="4">PRD domain-containing protein</fullName>
    </submittedName>
</protein>
<dbReference type="InterPro" id="IPR011608">
    <property type="entry name" value="PRD"/>
</dbReference>
<evidence type="ECO:0000256" key="2">
    <source>
        <dbReference type="SAM" id="MobiDB-lite"/>
    </source>
</evidence>
<feature type="domain" description="PRD" evidence="3">
    <location>
        <begin position="178"/>
        <end position="287"/>
    </location>
</feature>
<dbReference type="SUPFAM" id="SSF63520">
    <property type="entry name" value="PTS-regulatory domain, PRD"/>
    <property type="match status" value="2"/>
</dbReference>
<dbReference type="InterPro" id="IPR050661">
    <property type="entry name" value="BglG_antiterminators"/>
</dbReference>
<dbReference type="PANTHER" id="PTHR30185">
    <property type="entry name" value="CRYPTIC BETA-GLUCOSIDE BGL OPERON ANTITERMINATOR"/>
    <property type="match status" value="1"/>
</dbReference>
<evidence type="ECO:0000259" key="3">
    <source>
        <dbReference type="PROSITE" id="PS51372"/>
    </source>
</evidence>
<dbReference type="Gene3D" id="1.10.1790.10">
    <property type="entry name" value="PRD domain"/>
    <property type="match status" value="2"/>
</dbReference>
<organism evidence="4 5">
    <name type="scientific">Pseudoclavibacter terrae</name>
    <dbReference type="NCBI Taxonomy" id="1530195"/>
    <lineage>
        <taxon>Bacteria</taxon>
        <taxon>Bacillati</taxon>
        <taxon>Actinomycetota</taxon>
        <taxon>Actinomycetes</taxon>
        <taxon>Micrococcales</taxon>
        <taxon>Microbacteriaceae</taxon>
        <taxon>Pseudoclavibacter</taxon>
    </lineage>
</organism>
<dbReference type="OrthoDB" id="9813552at2"/>
<dbReference type="EMBL" id="WBJX01000004">
    <property type="protein sequence ID" value="KAB1637336.1"/>
    <property type="molecule type" value="Genomic_DNA"/>
</dbReference>
<dbReference type="Pfam" id="PF03123">
    <property type="entry name" value="CAT_RBD"/>
    <property type="match status" value="1"/>
</dbReference>
<comment type="caution">
    <text evidence="4">The sequence shown here is derived from an EMBL/GenBank/DDBJ whole genome shotgun (WGS) entry which is preliminary data.</text>
</comment>
<dbReference type="SUPFAM" id="SSF50151">
    <property type="entry name" value="SacY-like RNA-binding domain"/>
    <property type="match status" value="1"/>
</dbReference>
<dbReference type="GO" id="GO:0006355">
    <property type="term" value="P:regulation of DNA-templated transcription"/>
    <property type="evidence" value="ECO:0007669"/>
    <property type="project" value="InterPro"/>
</dbReference>
<keyword evidence="5" id="KW-1185">Reference proteome</keyword>
<dbReference type="AlphaFoldDB" id="A0A7J5B0G7"/>
<keyword evidence="1" id="KW-0677">Repeat</keyword>
<feature type="domain" description="PRD" evidence="3">
    <location>
        <begin position="70"/>
        <end position="177"/>
    </location>
</feature>
<dbReference type="Gene3D" id="2.30.24.10">
    <property type="entry name" value="CAT RNA-binding domain"/>
    <property type="match status" value="1"/>
</dbReference>
<dbReference type="GO" id="GO:0003723">
    <property type="term" value="F:RNA binding"/>
    <property type="evidence" value="ECO:0007669"/>
    <property type="project" value="InterPro"/>
</dbReference>
<dbReference type="Proteomes" id="UP000490386">
    <property type="component" value="Unassembled WGS sequence"/>
</dbReference>
<dbReference type="Pfam" id="PF00874">
    <property type="entry name" value="PRD"/>
    <property type="match status" value="2"/>
</dbReference>
<sequence>MTTTLTGTLLRVLNNNAIMVDAAGDRVILLGRGIGFGKRLGDTVELASATESFSPSTALELRQLADFAREIPLEVFRVARRAVDHAETAGDVRPSQALLLSVADHLHFAVVRAQSGLRVDFPLKWEIAQLYPRETQLGQATVGFANEELGEDAAIDADEATAFAMHFVNAQFAKSDTSQTVAMTKTLQSVVDVVTETLGADATADPTNVARFVTHLRYLYARMTTRTQLDSAPPQLFTAIRDSYPEIVATSDRVRGIIEAQGGKLSEAEVCYLEIHLARLSTSAREPQAVPAGSPADTTASGGPAPTSA</sequence>
<proteinExistence type="predicted"/>
<evidence type="ECO:0000313" key="5">
    <source>
        <dbReference type="Proteomes" id="UP000490386"/>
    </source>
</evidence>
<evidence type="ECO:0000256" key="1">
    <source>
        <dbReference type="ARBA" id="ARBA00022737"/>
    </source>
</evidence>
<dbReference type="PANTHER" id="PTHR30185:SF15">
    <property type="entry name" value="CRYPTIC BETA-GLUCOSIDE BGL OPERON ANTITERMINATOR"/>
    <property type="match status" value="1"/>
</dbReference>